<comment type="caution">
    <text evidence="5">The sequence shown here is derived from an EMBL/GenBank/DDBJ whole genome shotgun (WGS) entry which is preliminary data.</text>
</comment>
<dbReference type="OrthoDB" id="6499973at2759"/>
<name>A0A4D9EHB4_9SAUR</name>
<evidence type="ECO:0000256" key="2">
    <source>
        <dbReference type="SAM" id="MobiDB-lite"/>
    </source>
</evidence>
<keyword evidence="3" id="KW-0472">Membrane</keyword>
<dbReference type="InterPro" id="IPR011701">
    <property type="entry name" value="MFS"/>
</dbReference>
<keyword evidence="3" id="KW-1133">Transmembrane helix</keyword>
<dbReference type="PANTHER" id="PTHR11360">
    <property type="entry name" value="MONOCARBOXYLATE TRANSPORTER"/>
    <property type="match status" value="1"/>
</dbReference>
<dbReference type="InterPro" id="IPR036259">
    <property type="entry name" value="MFS_trans_sf"/>
</dbReference>
<feature type="transmembrane region" description="Helical" evidence="3">
    <location>
        <begin position="378"/>
        <end position="401"/>
    </location>
</feature>
<accession>A0A4D9EHB4</accession>
<dbReference type="EMBL" id="QXTE01000088">
    <property type="protein sequence ID" value="TFK07148.1"/>
    <property type="molecule type" value="Genomic_DNA"/>
</dbReference>
<dbReference type="CDD" id="cd17352">
    <property type="entry name" value="MFS_MCT_SLC16"/>
    <property type="match status" value="1"/>
</dbReference>
<feature type="compositionally biased region" description="Acidic residues" evidence="2">
    <location>
        <begin position="844"/>
        <end position="856"/>
    </location>
</feature>
<reference evidence="5 6" key="2">
    <citation type="submission" date="2019-04" db="EMBL/GenBank/DDBJ databases">
        <title>The genome sequence of big-headed turtle.</title>
        <authorList>
            <person name="Gong S."/>
        </authorList>
    </citation>
    <scope>NUCLEOTIDE SEQUENCE [LARGE SCALE GENOMIC DNA]</scope>
    <source>
        <strain evidence="5">DO16091913</strain>
        <tissue evidence="5">Muscle</tissue>
    </source>
</reference>
<evidence type="ECO:0000259" key="4">
    <source>
        <dbReference type="PROSITE" id="PS50850"/>
    </source>
</evidence>
<dbReference type="InterPro" id="IPR020846">
    <property type="entry name" value="MFS_dom"/>
</dbReference>
<keyword evidence="6" id="KW-1185">Reference proteome</keyword>
<dbReference type="PROSITE" id="PS50850">
    <property type="entry name" value="MFS"/>
    <property type="match status" value="1"/>
</dbReference>
<feature type="transmembrane region" description="Helical" evidence="3">
    <location>
        <begin position="202"/>
        <end position="219"/>
    </location>
</feature>
<feature type="transmembrane region" description="Helical" evidence="3">
    <location>
        <begin position="42"/>
        <end position="70"/>
    </location>
</feature>
<evidence type="ECO:0000256" key="1">
    <source>
        <dbReference type="ARBA" id="ARBA00004141"/>
    </source>
</evidence>
<feature type="transmembrane region" description="Helical" evidence="3">
    <location>
        <begin position="407"/>
        <end position="428"/>
    </location>
</feature>
<dbReference type="Gene3D" id="1.20.1250.20">
    <property type="entry name" value="MFS general substrate transporter like domains"/>
    <property type="match status" value="2"/>
</dbReference>
<dbReference type="GO" id="GO:0008028">
    <property type="term" value="F:monocarboxylic acid transmembrane transporter activity"/>
    <property type="evidence" value="ECO:0007669"/>
    <property type="project" value="TreeGrafter"/>
</dbReference>
<dbReference type="PANTHER" id="PTHR11360:SF284">
    <property type="entry name" value="EG:103B4.3 PROTEIN-RELATED"/>
    <property type="match status" value="1"/>
</dbReference>
<feature type="transmembrane region" description="Helical" evidence="3">
    <location>
        <begin position="107"/>
        <end position="130"/>
    </location>
</feature>
<feature type="region of interest" description="Disordered" evidence="2">
    <location>
        <begin position="803"/>
        <end position="856"/>
    </location>
</feature>
<dbReference type="Pfam" id="PF07690">
    <property type="entry name" value="MFS_1"/>
    <property type="match status" value="1"/>
</dbReference>
<evidence type="ECO:0000313" key="5">
    <source>
        <dbReference type="EMBL" id="TFK07148.1"/>
    </source>
</evidence>
<dbReference type="SUPFAM" id="SSF103473">
    <property type="entry name" value="MFS general substrate transporter"/>
    <property type="match status" value="1"/>
</dbReference>
<keyword evidence="5" id="KW-0808">Transferase</keyword>
<feature type="region of interest" description="Disordered" evidence="2">
    <location>
        <begin position="746"/>
        <end position="769"/>
    </location>
</feature>
<feature type="compositionally biased region" description="Basic and acidic residues" evidence="2">
    <location>
        <begin position="834"/>
        <end position="843"/>
    </location>
</feature>
<feature type="transmembrane region" description="Helical" evidence="3">
    <location>
        <begin position="82"/>
        <end position="101"/>
    </location>
</feature>
<feature type="compositionally biased region" description="Basic and acidic residues" evidence="2">
    <location>
        <begin position="746"/>
        <end position="757"/>
    </location>
</feature>
<feature type="domain" description="Major facilitator superfamily (MFS) profile" evidence="4">
    <location>
        <begin position="46"/>
        <end position="432"/>
    </location>
</feature>
<sequence length="856" mass="94798">MIKGRRIRTVLHHAMHRLEKDDNADNLRKESSFFYPPPDGGWGWVVVLAACTHALLVSGFHNAFGVYMISLLETFQSSRSRTAWIGSVSYGFIMIFGPVSGKLLQKYGAIKVAIFGALVVMLGVVCSSYAGDIRVLFLTHGILVGVGSSFASTPGLIMVSLYFTTKRSFATGIVMAGGAAGTLVQNQVHRYLIKAFGWRTSLRVYCGILTICIFAGFAYRPLEKRRHPSVVENFQTSPLRGFIVDLSLWKDSIFELWVCALGLAKFGFFIPFVHMMKLAGDLGISLDDASYIMVGIGISSLLSSLLFGKICDLESINRLYINQASVLSVGLLYLTIPLCTTFPSLIAFGSLLGFFDAGNYVLLPVLTLDLMGAEKMPVAWGFMMAVHTISCFGPPFAGWIYDFLGSYNIGFVVPGLCSVGAAGILAFIPRLKNTAVQQKKNIIHASVCEVTNSIIPWESPPHSIQSLNDSYTKHSSVWTSRADLPKVEDTTVASPIESTAKVEQVLVEEYEASDSKKEAYVAFVDVELCEDEELHDEGTAKVEEVPLEEDEASDSKKAHVAFIDFEQHEDKDVHDEGTAKVEEVHLEEDEVSGSKKTAYVTFVDVEQHEDEDLRDEGTAKVEVTVEEDEASRSKKTARVTFVDVEQREDEDLRDEGIAKIEVVPLEKVETSGSKKETRVTFVDVEQHEDEDLHDEGIAKIEVTVEEDEASDSKKTARVTFVEVEQREDEDLHDEGTAKVEVVPLEKDETSGSKKETRVTFVDVEQREDEDLRDEGIAKIEVTVEEDEASGSKKTACVTFVDVEQREDEDLRDEDTAKVEEIPLEEGEASGSKKAAHEAFVDAEQHEDEDLNDDEQK</sequence>
<dbReference type="GO" id="GO:0016757">
    <property type="term" value="F:glycosyltransferase activity"/>
    <property type="evidence" value="ECO:0007669"/>
    <property type="project" value="UniProtKB-KW"/>
</dbReference>
<reference evidence="5 6" key="1">
    <citation type="submission" date="2019-04" db="EMBL/GenBank/DDBJ databases">
        <title>Draft genome of the big-headed turtle Platysternon megacephalum.</title>
        <authorList>
            <person name="Gong S."/>
        </authorList>
    </citation>
    <scope>NUCLEOTIDE SEQUENCE [LARGE SCALE GENOMIC DNA]</scope>
    <source>
        <strain evidence="5">DO16091913</strain>
        <tissue evidence="5">Muscle</tissue>
    </source>
</reference>
<dbReference type="STRING" id="55544.A0A4D9EHB4"/>
<comment type="subcellular location">
    <subcellularLocation>
        <location evidence="1">Membrane</location>
        <topology evidence="1">Multi-pass membrane protein</topology>
    </subcellularLocation>
</comment>
<evidence type="ECO:0000313" key="6">
    <source>
        <dbReference type="Proteomes" id="UP000297703"/>
    </source>
</evidence>
<proteinExistence type="predicted"/>
<keyword evidence="3" id="KW-0812">Transmembrane</keyword>
<feature type="transmembrane region" description="Helical" evidence="3">
    <location>
        <begin position="256"/>
        <end position="277"/>
    </location>
</feature>
<organism evidence="5 6">
    <name type="scientific">Platysternon megacephalum</name>
    <name type="common">big-headed turtle</name>
    <dbReference type="NCBI Taxonomy" id="55544"/>
    <lineage>
        <taxon>Eukaryota</taxon>
        <taxon>Metazoa</taxon>
        <taxon>Chordata</taxon>
        <taxon>Craniata</taxon>
        <taxon>Vertebrata</taxon>
        <taxon>Euteleostomi</taxon>
        <taxon>Archelosauria</taxon>
        <taxon>Testudinata</taxon>
        <taxon>Testudines</taxon>
        <taxon>Cryptodira</taxon>
        <taxon>Durocryptodira</taxon>
        <taxon>Testudinoidea</taxon>
        <taxon>Platysternidae</taxon>
        <taxon>Platysternon</taxon>
    </lineage>
</organism>
<dbReference type="InterPro" id="IPR050327">
    <property type="entry name" value="Proton-linked_MCT"/>
</dbReference>
<keyword evidence="5" id="KW-0328">Glycosyltransferase</keyword>
<feature type="transmembrane region" description="Helical" evidence="3">
    <location>
        <begin position="289"/>
        <end position="307"/>
    </location>
</feature>
<dbReference type="AlphaFoldDB" id="A0A4D9EHB4"/>
<dbReference type="GO" id="GO:0016020">
    <property type="term" value="C:membrane"/>
    <property type="evidence" value="ECO:0007669"/>
    <property type="project" value="UniProtKB-SubCell"/>
</dbReference>
<dbReference type="Proteomes" id="UP000297703">
    <property type="component" value="Unassembled WGS sequence"/>
</dbReference>
<protein>
    <submittedName>
        <fullName evidence="5">Beta-galactoside alpha-2,6-sialyltransferase 1-like</fullName>
    </submittedName>
</protein>
<feature type="transmembrane region" description="Helical" evidence="3">
    <location>
        <begin position="142"/>
        <end position="163"/>
    </location>
</feature>
<evidence type="ECO:0000256" key="3">
    <source>
        <dbReference type="SAM" id="Phobius"/>
    </source>
</evidence>
<gene>
    <name evidence="5" type="ORF">DR999_PMT10067</name>
</gene>